<organism evidence="3 4">
    <name type="scientific">Oedothorax gibbosus</name>
    <dbReference type="NCBI Taxonomy" id="931172"/>
    <lineage>
        <taxon>Eukaryota</taxon>
        <taxon>Metazoa</taxon>
        <taxon>Ecdysozoa</taxon>
        <taxon>Arthropoda</taxon>
        <taxon>Chelicerata</taxon>
        <taxon>Arachnida</taxon>
        <taxon>Araneae</taxon>
        <taxon>Araneomorphae</taxon>
        <taxon>Entelegynae</taxon>
        <taxon>Araneoidea</taxon>
        <taxon>Linyphiidae</taxon>
        <taxon>Erigoninae</taxon>
        <taxon>Oedothorax</taxon>
    </lineage>
</organism>
<feature type="region of interest" description="Disordered" evidence="1">
    <location>
        <begin position="12"/>
        <end position="31"/>
    </location>
</feature>
<dbReference type="PROSITE" id="PS50994">
    <property type="entry name" value="INTEGRASE"/>
    <property type="match status" value="1"/>
</dbReference>
<reference evidence="3 4" key="1">
    <citation type="journal article" date="2022" name="Nat. Ecol. Evol.">
        <title>A masculinizing supergene underlies an exaggerated male reproductive morph in a spider.</title>
        <authorList>
            <person name="Hendrickx F."/>
            <person name="De Corte Z."/>
            <person name="Sonet G."/>
            <person name="Van Belleghem S.M."/>
            <person name="Kostlbacher S."/>
            <person name="Vangestel C."/>
        </authorList>
    </citation>
    <scope>NUCLEOTIDE SEQUENCE [LARGE SCALE GENOMIC DNA]</scope>
    <source>
        <strain evidence="3">W744_W776</strain>
    </source>
</reference>
<dbReference type="Pfam" id="PF00665">
    <property type="entry name" value="rve"/>
    <property type="match status" value="1"/>
</dbReference>
<dbReference type="SUPFAM" id="SSF53098">
    <property type="entry name" value="Ribonuclease H-like"/>
    <property type="match status" value="1"/>
</dbReference>
<feature type="domain" description="Integrase catalytic" evidence="2">
    <location>
        <begin position="25"/>
        <end position="181"/>
    </location>
</feature>
<dbReference type="InterPro" id="IPR012337">
    <property type="entry name" value="RNaseH-like_sf"/>
</dbReference>
<keyword evidence="4" id="KW-1185">Reference proteome</keyword>
<dbReference type="InterPro" id="IPR050951">
    <property type="entry name" value="Retrovirus_Pol_polyprotein"/>
</dbReference>
<dbReference type="Gene3D" id="3.30.420.10">
    <property type="entry name" value="Ribonuclease H-like superfamily/Ribonuclease H"/>
    <property type="match status" value="1"/>
</dbReference>
<dbReference type="AlphaFoldDB" id="A0AAV6TNQ4"/>
<dbReference type="PANTHER" id="PTHR37984:SF5">
    <property type="entry name" value="PROTEIN NYNRIN-LIKE"/>
    <property type="match status" value="1"/>
</dbReference>
<evidence type="ECO:0000259" key="2">
    <source>
        <dbReference type="PROSITE" id="PS50994"/>
    </source>
</evidence>
<dbReference type="InterPro" id="IPR036397">
    <property type="entry name" value="RNaseH_sf"/>
</dbReference>
<protein>
    <recommendedName>
        <fullName evidence="2">Integrase catalytic domain-containing protein</fullName>
    </recommendedName>
</protein>
<evidence type="ECO:0000313" key="3">
    <source>
        <dbReference type="EMBL" id="KAG8173524.1"/>
    </source>
</evidence>
<dbReference type="Proteomes" id="UP000827092">
    <property type="component" value="Unassembled WGS sequence"/>
</dbReference>
<dbReference type="EMBL" id="JAFNEN010001675">
    <property type="protein sequence ID" value="KAG8173524.1"/>
    <property type="molecule type" value="Genomic_DNA"/>
</dbReference>
<accession>A0AAV6TNQ4</accession>
<dbReference type="InterPro" id="IPR001584">
    <property type="entry name" value="Integrase_cat-core"/>
</dbReference>
<feature type="non-terminal residue" evidence="3">
    <location>
        <position position="354"/>
    </location>
</feature>
<evidence type="ECO:0000313" key="4">
    <source>
        <dbReference type="Proteomes" id="UP000827092"/>
    </source>
</evidence>
<dbReference type="FunFam" id="3.30.420.10:FF:000032">
    <property type="entry name" value="Retrovirus-related Pol polyprotein from transposon 297-like Protein"/>
    <property type="match status" value="1"/>
</dbReference>
<proteinExistence type="predicted"/>
<name>A0AAV6TNQ4_9ARAC</name>
<dbReference type="GO" id="GO:0003676">
    <property type="term" value="F:nucleic acid binding"/>
    <property type="evidence" value="ECO:0007669"/>
    <property type="project" value="InterPro"/>
</dbReference>
<gene>
    <name evidence="3" type="ORF">JTE90_022797</name>
</gene>
<dbReference type="PANTHER" id="PTHR37984">
    <property type="entry name" value="PROTEIN CBG26694"/>
    <property type="match status" value="1"/>
</dbReference>
<comment type="caution">
    <text evidence="3">The sequence shown here is derived from an EMBL/GenBank/DDBJ whole genome shotgun (WGS) entry which is preliminary data.</text>
</comment>
<sequence>MSCEDCAKFKSPNRGKQLPLQDNRQPSRPGELVSMDIVGPIRESGQLKYILVVMDVYSRFVQLYALKTQKASEIAQQLMKYISVFGVFDTLLTDNGTNFQSEILKRLAEQLGVKQLKTSPYHPQTNGANERSHCQLRKSLAIFADQTGDWPSHIDYFQLLINAQINSTTNFSPYFIMFGQEPNLPHTVKLQEENKNANLPIFVESKLKKMAEIQKLVTANCKEAKGKQQEYRLHKKAELRDFQREEKVWVYFPNLDQKVYSTKQPLFRGPFIIQERLGAVNYRVIEAHKPNARPQIVHAQRIIKFTERLPHLRLDPDESQTIPKSLDLEIARECPVLNEELDEFEEQLPLQLLL</sequence>
<evidence type="ECO:0000256" key="1">
    <source>
        <dbReference type="SAM" id="MobiDB-lite"/>
    </source>
</evidence>
<dbReference type="GO" id="GO:0015074">
    <property type="term" value="P:DNA integration"/>
    <property type="evidence" value="ECO:0007669"/>
    <property type="project" value="InterPro"/>
</dbReference>